<accession>A0A2M7T6X7</accession>
<reference evidence="2" key="1">
    <citation type="submission" date="2017-09" db="EMBL/GenBank/DDBJ databases">
        <title>Depth-based differentiation of microbial function through sediment-hosted aquifers and enrichment of novel symbionts in the deep terrestrial subsurface.</title>
        <authorList>
            <person name="Probst A.J."/>
            <person name="Ladd B."/>
            <person name="Jarett J.K."/>
            <person name="Geller-Mcgrath D.E."/>
            <person name="Sieber C.M.K."/>
            <person name="Emerson J.B."/>
            <person name="Anantharaman K."/>
            <person name="Thomas B.C."/>
            <person name="Malmstrom R."/>
            <person name="Stieglmeier M."/>
            <person name="Klingl A."/>
            <person name="Woyke T."/>
            <person name="Ryan C.M."/>
            <person name="Banfield J.F."/>
        </authorList>
    </citation>
    <scope>NUCLEOTIDE SEQUENCE [LARGE SCALE GENOMIC DNA]</scope>
</reference>
<gene>
    <name evidence="1" type="ORF">COY37_07525</name>
</gene>
<sequence length="96" mass="10759">MWVWVQQTTKHGDTVEIDSAGIYDMAGFSFKAYGNHYEFYGITLPNGEEVRIWSYSTREEAIGAVKNIRATLQDEAGVVYEIGYDGVMKPSGQIEA</sequence>
<evidence type="ECO:0000313" key="2">
    <source>
        <dbReference type="Proteomes" id="UP000230956"/>
    </source>
</evidence>
<dbReference type="RefSeq" id="WP_286677761.1">
    <property type="nucleotide sequence ID" value="NZ_MNXI01000031.1"/>
</dbReference>
<proteinExistence type="predicted"/>
<evidence type="ECO:0000313" key="1">
    <source>
        <dbReference type="EMBL" id="PIZ37215.1"/>
    </source>
</evidence>
<name>A0A2M7T6X7_9ACTN</name>
<protein>
    <submittedName>
        <fullName evidence="1">Uncharacterized protein</fullName>
    </submittedName>
</protein>
<dbReference type="EMBL" id="PFNG01000177">
    <property type="protein sequence ID" value="PIZ37215.1"/>
    <property type="molecule type" value="Genomic_DNA"/>
</dbReference>
<dbReference type="AlphaFoldDB" id="A0A2M7T6X7"/>
<organism evidence="1 2">
    <name type="scientific">Candidatus Aquicultor secundus</name>
    <dbReference type="NCBI Taxonomy" id="1973895"/>
    <lineage>
        <taxon>Bacteria</taxon>
        <taxon>Bacillati</taxon>
        <taxon>Actinomycetota</taxon>
        <taxon>Candidatus Aquicultoria</taxon>
        <taxon>Candidatus Aquicultorales</taxon>
        <taxon>Candidatus Aquicultoraceae</taxon>
        <taxon>Candidatus Aquicultor</taxon>
    </lineage>
</organism>
<comment type="caution">
    <text evidence="1">The sequence shown here is derived from an EMBL/GenBank/DDBJ whole genome shotgun (WGS) entry which is preliminary data.</text>
</comment>
<dbReference type="Proteomes" id="UP000230956">
    <property type="component" value="Unassembled WGS sequence"/>
</dbReference>